<organism evidence="2 3">
    <name type="scientific">Oceanibaculum pacificum</name>
    <dbReference type="NCBI Taxonomy" id="580166"/>
    <lineage>
        <taxon>Bacteria</taxon>
        <taxon>Pseudomonadati</taxon>
        <taxon>Pseudomonadota</taxon>
        <taxon>Alphaproteobacteria</taxon>
        <taxon>Rhodospirillales</taxon>
        <taxon>Oceanibaculaceae</taxon>
        <taxon>Oceanibaculum</taxon>
    </lineage>
</organism>
<reference evidence="2 3" key="1">
    <citation type="submission" date="2015-12" db="EMBL/GenBank/DDBJ databases">
        <title>Genome sequence of Oceanibaculum pacificum MCCC 1A02656.</title>
        <authorList>
            <person name="Lu L."/>
            <person name="Lai Q."/>
            <person name="Shao Z."/>
            <person name="Qian P."/>
        </authorList>
    </citation>
    <scope>NUCLEOTIDE SEQUENCE [LARGE SCALE GENOMIC DNA]</scope>
    <source>
        <strain evidence="2 3">MCCC 1A02656</strain>
    </source>
</reference>
<keyword evidence="1" id="KW-1133">Transmembrane helix</keyword>
<evidence type="ECO:0000313" key="3">
    <source>
        <dbReference type="Proteomes" id="UP000076400"/>
    </source>
</evidence>
<dbReference type="EMBL" id="LPXN01000166">
    <property type="protein sequence ID" value="KZD00004.1"/>
    <property type="molecule type" value="Genomic_DNA"/>
</dbReference>
<evidence type="ECO:0000313" key="2">
    <source>
        <dbReference type="EMBL" id="KZD00004.1"/>
    </source>
</evidence>
<evidence type="ECO:0008006" key="4">
    <source>
        <dbReference type="Google" id="ProtNLM"/>
    </source>
</evidence>
<comment type="caution">
    <text evidence="2">The sequence shown here is derived from an EMBL/GenBank/DDBJ whole genome shotgun (WGS) entry which is preliminary data.</text>
</comment>
<proteinExistence type="predicted"/>
<feature type="transmembrane region" description="Helical" evidence="1">
    <location>
        <begin position="142"/>
        <end position="163"/>
    </location>
</feature>
<keyword evidence="1" id="KW-0812">Transmembrane</keyword>
<dbReference type="Pfam" id="PF03929">
    <property type="entry name" value="PepSY_TM"/>
    <property type="match status" value="1"/>
</dbReference>
<dbReference type="OrthoDB" id="9791166at2"/>
<protein>
    <recommendedName>
        <fullName evidence="4">Peptidase</fullName>
    </recommendedName>
</protein>
<sequence length="371" mass="41086">MPYLWLRRVHLTLLMIAGLPILLLSLTGVYLVYGQDIQEALEPSLWRVEPAGRTPLGYEALLAKVGEQRPDLNLWALDKGYAPDRAWRIWLGGGAGAINVDPFTGTVLGQYRPNRNLNGLIEGLHRRWLVDDRQWAPWVRHFVSACSLVLMIQVLVGLALWLIPGRRLARLKIDFSQRPRTIVFRLHQLAGVISLPLLLMVAFTGLAMYWTAPARTVVEALSPGVIEDKAEPDPGALPLRALDSAVALGQAAFPDLPVRGIRLPNESGRSVMMHLYAHEGAPPVRVWVGDDPPRVLDVHDTRTASAATWIWHMRDPLHMGTFAGPLVKALWVLVALMPAAFVVTGLWLYGNRRNWSWASPGAARASAAKPS</sequence>
<dbReference type="RefSeq" id="WP_067560031.1">
    <property type="nucleotide sequence ID" value="NZ_LPXN01000166.1"/>
</dbReference>
<feature type="transmembrane region" description="Helical" evidence="1">
    <location>
        <begin position="184"/>
        <end position="210"/>
    </location>
</feature>
<accession>A0A154VF90</accession>
<feature type="transmembrane region" description="Helical" evidence="1">
    <location>
        <begin position="329"/>
        <end position="349"/>
    </location>
</feature>
<gene>
    <name evidence="2" type="ORF">AUP43_14480</name>
</gene>
<feature type="transmembrane region" description="Helical" evidence="1">
    <location>
        <begin position="12"/>
        <end position="33"/>
    </location>
</feature>
<keyword evidence="3" id="KW-1185">Reference proteome</keyword>
<dbReference type="STRING" id="580166.AUP43_14480"/>
<name>A0A154VF90_9PROT</name>
<keyword evidence="1" id="KW-0472">Membrane</keyword>
<dbReference type="PANTHER" id="PTHR34219">
    <property type="entry name" value="IRON-REGULATED INNER MEMBRANE PROTEIN-RELATED"/>
    <property type="match status" value="1"/>
</dbReference>
<dbReference type="AlphaFoldDB" id="A0A154VF90"/>
<dbReference type="Proteomes" id="UP000076400">
    <property type="component" value="Unassembled WGS sequence"/>
</dbReference>
<evidence type="ECO:0000256" key="1">
    <source>
        <dbReference type="SAM" id="Phobius"/>
    </source>
</evidence>
<dbReference type="InterPro" id="IPR005625">
    <property type="entry name" value="PepSY-ass_TM"/>
</dbReference>